<dbReference type="AlphaFoldDB" id="A0A0G1CCZ5"/>
<protein>
    <recommendedName>
        <fullName evidence="1">Methyltransferase type 11 domain-containing protein</fullName>
    </recommendedName>
</protein>
<accession>A0A0G1CCZ5</accession>
<dbReference type="GO" id="GO:0008757">
    <property type="term" value="F:S-adenosylmethionine-dependent methyltransferase activity"/>
    <property type="evidence" value="ECO:0007669"/>
    <property type="project" value="InterPro"/>
</dbReference>
<proteinExistence type="predicted"/>
<dbReference type="SUPFAM" id="SSF53335">
    <property type="entry name" value="S-adenosyl-L-methionine-dependent methyltransferases"/>
    <property type="match status" value="1"/>
</dbReference>
<sequence>MKLNIGSHNKRIDGYLNVDALDLPNVDIRHYLNLFPYPFEDNLTDEILMMECLEHLSFKITENVLKELYRILTPGGILKLQVPDIGAMCEMYVKNEICFCVPRKAANMAEYKAHSNCRHCGGIAKIHPDRWRVAFSGAQKHPFDNHLAHFTKEILTLNLLNAGFINFEFKDNIYKLIVEAKKL</sequence>
<dbReference type="InterPro" id="IPR029063">
    <property type="entry name" value="SAM-dependent_MTases_sf"/>
</dbReference>
<evidence type="ECO:0000313" key="2">
    <source>
        <dbReference type="EMBL" id="KKS56561.1"/>
    </source>
</evidence>
<dbReference type="InterPro" id="IPR013216">
    <property type="entry name" value="Methyltransf_11"/>
</dbReference>
<gene>
    <name evidence="2" type="ORF">UV20_C0009G0040</name>
</gene>
<evidence type="ECO:0000313" key="3">
    <source>
        <dbReference type="Proteomes" id="UP000034837"/>
    </source>
</evidence>
<dbReference type="EMBL" id="LCDO01000009">
    <property type="protein sequence ID" value="KKS56561.1"/>
    <property type="molecule type" value="Genomic_DNA"/>
</dbReference>
<dbReference type="Gene3D" id="3.40.50.150">
    <property type="entry name" value="Vaccinia Virus protein VP39"/>
    <property type="match status" value="1"/>
</dbReference>
<name>A0A0G1CCZ5_9BACT</name>
<dbReference type="Pfam" id="PF08241">
    <property type="entry name" value="Methyltransf_11"/>
    <property type="match status" value="1"/>
</dbReference>
<evidence type="ECO:0000259" key="1">
    <source>
        <dbReference type="Pfam" id="PF08241"/>
    </source>
</evidence>
<feature type="domain" description="Methyltransferase type 11" evidence="1">
    <location>
        <begin position="37"/>
        <end position="78"/>
    </location>
</feature>
<reference evidence="2 3" key="1">
    <citation type="journal article" date="2015" name="Nature">
        <title>rRNA introns, odd ribosomes, and small enigmatic genomes across a large radiation of phyla.</title>
        <authorList>
            <person name="Brown C.T."/>
            <person name="Hug L.A."/>
            <person name="Thomas B.C."/>
            <person name="Sharon I."/>
            <person name="Castelle C.J."/>
            <person name="Singh A."/>
            <person name="Wilkins M.J."/>
            <person name="Williams K.H."/>
            <person name="Banfield J.F."/>
        </authorList>
    </citation>
    <scope>NUCLEOTIDE SEQUENCE [LARGE SCALE GENOMIC DNA]</scope>
</reference>
<comment type="caution">
    <text evidence="2">The sequence shown here is derived from an EMBL/GenBank/DDBJ whole genome shotgun (WGS) entry which is preliminary data.</text>
</comment>
<dbReference type="Proteomes" id="UP000034837">
    <property type="component" value="Unassembled WGS sequence"/>
</dbReference>
<organism evidence="2 3">
    <name type="scientific">Candidatus Magasanikbacteria bacterium GW2011_GWA2_42_32</name>
    <dbReference type="NCBI Taxonomy" id="1619039"/>
    <lineage>
        <taxon>Bacteria</taxon>
        <taxon>Candidatus Magasanikiibacteriota</taxon>
    </lineage>
</organism>